<gene>
    <name evidence="1" type="ORF">AA2016_2210</name>
</gene>
<reference evidence="1 2" key="1">
    <citation type="submission" date="2016-03" db="EMBL/GenBank/DDBJ databases">
        <title>Complete genome of Aminobacter aminovorans KCTC 2477.</title>
        <authorList>
            <person name="Kim K.M."/>
        </authorList>
    </citation>
    <scope>NUCLEOTIDE SEQUENCE [LARGE SCALE GENOMIC DNA]</scope>
    <source>
        <strain evidence="1 2">KCTC 2477</strain>
    </source>
</reference>
<dbReference type="KEGG" id="aak:AA2016_2210"/>
<dbReference type="Proteomes" id="UP000075755">
    <property type="component" value="Chromosome"/>
</dbReference>
<dbReference type="EMBL" id="CP015005">
    <property type="protein sequence ID" value="AMS41140.1"/>
    <property type="molecule type" value="Genomic_DNA"/>
</dbReference>
<evidence type="ECO:0000313" key="1">
    <source>
        <dbReference type="EMBL" id="AMS41140.1"/>
    </source>
</evidence>
<evidence type="ECO:0000313" key="2">
    <source>
        <dbReference type="Proteomes" id="UP000075755"/>
    </source>
</evidence>
<protein>
    <submittedName>
        <fullName evidence="1">Uncharacterized protein</fullName>
    </submittedName>
</protein>
<accession>A0AAC8YMH8</accession>
<organism evidence="1 2">
    <name type="scientific">Aminobacter aminovorans</name>
    <name type="common">Chelatobacter heintzii</name>
    <dbReference type="NCBI Taxonomy" id="83263"/>
    <lineage>
        <taxon>Bacteria</taxon>
        <taxon>Pseudomonadati</taxon>
        <taxon>Pseudomonadota</taxon>
        <taxon>Alphaproteobacteria</taxon>
        <taxon>Hyphomicrobiales</taxon>
        <taxon>Phyllobacteriaceae</taxon>
        <taxon>Aminobacter</taxon>
    </lineage>
</organism>
<dbReference type="AlphaFoldDB" id="A0AAC8YMH8"/>
<sequence>MSATMRAKMKVSRVERWDGADKVTMIAVCKPSGYPADGSDEDNTYAKFSPQGELTLTIANPALVGKIEPGTTFYLDFTPAD</sequence>
<proteinExistence type="predicted"/>
<name>A0AAC8YMH8_AMIAI</name>